<name>A0A7J6VQD0_THATH</name>
<comment type="caution">
    <text evidence="1">The sequence shown here is derived from an EMBL/GenBank/DDBJ whole genome shotgun (WGS) entry which is preliminary data.</text>
</comment>
<dbReference type="Proteomes" id="UP000554482">
    <property type="component" value="Unassembled WGS sequence"/>
</dbReference>
<keyword evidence="2" id="KW-1185">Reference proteome</keyword>
<organism evidence="1 2">
    <name type="scientific">Thalictrum thalictroides</name>
    <name type="common">Rue-anemone</name>
    <name type="synonym">Anemone thalictroides</name>
    <dbReference type="NCBI Taxonomy" id="46969"/>
    <lineage>
        <taxon>Eukaryota</taxon>
        <taxon>Viridiplantae</taxon>
        <taxon>Streptophyta</taxon>
        <taxon>Embryophyta</taxon>
        <taxon>Tracheophyta</taxon>
        <taxon>Spermatophyta</taxon>
        <taxon>Magnoliopsida</taxon>
        <taxon>Ranunculales</taxon>
        <taxon>Ranunculaceae</taxon>
        <taxon>Thalictroideae</taxon>
        <taxon>Thalictrum</taxon>
    </lineage>
</organism>
<evidence type="ECO:0000313" key="2">
    <source>
        <dbReference type="Proteomes" id="UP000554482"/>
    </source>
</evidence>
<gene>
    <name evidence="1" type="ORF">FRX31_024000</name>
</gene>
<accession>A0A7J6VQD0</accession>
<sequence>MRFKYRKSRKPTCSSFLFRADIAPTINRVGTVFPTAKWPEFKRKQENRIQNSFIAIFSFDKHTMHILESAFLYLSKWLYAYKT</sequence>
<protein>
    <submittedName>
        <fullName evidence="1">Uncharacterized protein</fullName>
    </submittedName>
</protein>
<dbReference type="EMBL" id="JABWDY010029331">
    <property type="protein sequence ID" value="KAF5186415.1"/>
    <property type="molecule type" value="Genomic_DNA"/>
</dbReference>
<dbReference type="AlphaFoldDB" id="A0A7J6VQD0"/>
<reference evidence="1 2" key="1">
    <citation type="submission" date="2020-06" db="EMBL/GenBank/DDBJ databases">
        <title>Transcriptomic and genomic resources for Thalictrum thalictroides and T. hernandezii: Facilitating candidate gene discovery in an emerging model plant lineage.</title>
        <authorList>
            <person name="Arias T."/>
            <person name="Riano-Pachon D.M."/>
            <person name="Di Stilio V.S."/>
        </authorList>
    </citation>
    <scope>NUCLEOTIDE SEQUENCE [LARGE SCALE GENOMIC DNA]</scope>
    <source>
        <strain evidence="2">cv. WT478/WT964</strain>
        <tissue evidence="1">Leaves</tissue>
    </source>
</reference>
<proteinExistence type="predicted"/>
<evidence type="ECO:0000313" key="1">
    <source>
        <dbReference type="EMBL" id="KAF5186415.1"/>
    </source>
</evidence>